<evidence type="ECO:0000259" key="1">
    <source>
        <dbReference type="Pfam" id="PF03551"/>
    </source>
</evidence>
<dbReference type="Pfam" id="PF03551">
    <property type="entry name" value="PadR"/>
    <property type="match status" value="1"/>
</dbReference>
<dbReference type="SUPFAM" id="SSF46785">
    <property type="entry name" value="Winged helix' DNA-binding domain"/>
    <property type="match status" value="1"/>
</dbReference>
<proteinExistence type="predicted"/>
<comment type="caution">
    <text evidence="2">The sequence shown here is derived from an EMBL/GenBank/DDBJ whole genome shotgun (WGS) entry which is preliminary data.</text>
</comment>
<evidence type="ECO:0000313" key="3">
    <source>
        <dbReference type="Proteomes" id="UP000070442"/>
    </source>
</evidence>
<dbReference type="InterPro" id="IPR036388">
    <property type="entry name" value="WH-like_DNA-bd_sf"/>
</dbReference>
<dbReference type="EMBL" id="LSDG01000027">
    <property type="protein sequence ID" value="KXB66667.1"/>
    <property type="molecule type" value="Genomic_DNA"/>
</dbReference>
<feature type="domain" description="Transcription regulator PadR N-terminal" evidence="1">
    <location>
        <begin position="31"/>
        <end position="102"/>
    </location>
</feature>
<dbReference type="InterPro" id="IPR052509">
    <property type="entry name" value="Metal_resp_DNA-bind_regulator"/>
</dbReference>
<sequence length="121" mass="14593">MYIEIMKRIGDKMNGEWISQIKRGTLEYAVMLLISNKERYGYDLIQILEQYPMLATKESTIYPLLRRLLKNGYLESYWHQMEEGTPARKYYRMTPLGLSYLQKLEQDWQLLIQNMSDLEKE</sequence>
<dbReference type="PANTHER" id="PTHR33169">
    <property type="entry name" value="PADR-FAMILY TRANSCRIPTIONAL REGULATOR"/>
    <property type="match status" value="1"/>
</dbReference>
<organism evidence="2 3">
    <name type="scientific">Aedoeadaptatus coxii</name>
    <dbReference type="NCBI Taxonomy" id="755172"/>
    <lineage>
        <taxon>Bacteria</taxon>
        <taxon>Bacillati</taxon>
        <taxon>Bacillota</taxon>
        <taxon>Tissierellia</taxon>
        <taxon>Tissierellales</taxon>
        <taxon>Peptoniphilaceae</taxon>
        <taxon>Aedoeadaptatus</taxon>
    </lineage>
</organism>
<name>A0A134AG19_9FIRM</name>
<dbReference type="InterPro" id="IPR005149">
    <property type="entry name" value="Tscrpt_reg_PadR_N"/>
</dbReference>
<dbReference type="Gene3D" id="1.10.10.10">
    <property type="entry name" value="Winged helix-like DNA-binding domain superfamily/Winged helix DNA-binding domain"/>
    <property type="match status" value="1"/>
</dbReference>
<keyword evidence="3" id="KW-1185">Reference proteome</keyword>
<protein>
    <submittedName>
        <fullName evidence="2">Transcriptional regulator, PadR family</fullName>
    </submittedName>
</protein>
<dbReference type="PATRIC" id="fig|755172.3.peg.1008"/>
<dbReference type="InterPro" id="IPR036390">
    <property type="entry name" value="WH_DNA-bd_sf"/>
</dbReference>
<dbReference type="AlphaFoldDB" id="A0A134AG19"/>
<dbReference type="Proteomes" id="UP000070442">
    <property type="component" value="Unassembled WGS sequence"/>
</dbReference>
<reference evidence="3" key="1">
    <citation type="submission" date="2016-01" db="EMBL/GenBank/DDBJ databases">
        <authorList>
            <person name="Mitreva M."/>
            <person name="Pepin K.H."/>
            <person name="Mihindukulasuriya K.A."/>
            <person name="Fulton R."/>
            <person name="Fronick C."/>
            <person name="O'Laughlin M."/>
            <person name="Miner T."/>
            <person name="Herter B."/>
            <person name="Rosa B.A."/>
            <person name="Cordes M."/>
            <person name="Tomlinson C."/>
            <person name="Wollam A."/>
            <person name="Palsikar V.B."/>
            <person name="Mardis E.R."/>
            <person name="Wilson R.K."/>
        </authorList>
    </citation>
    <scope>NUCLEOTIDE SEQUENCE [LARGE SCALE GENOMIC DNA]</scope>
    <source>
        <strain evidence="3">DNF00729</strain>
    </source>
</reference>
<gene>
    <name evidence="2" type="ORF">HMPREF1863_01049</name>
</gene>
<accession>A0A134AG19</accession>
<evidence type="ECO:0000313" key="2">
    <source>
        <dbReference type="EMBL" id="KXB66667.1"/>
    </source>
</evidence>
<dbReference type="STRING" id="755172.HMPREF1863_01049"/>
<dbReference type="PANTHER" id="PTHR33169:SF14">
    <property type="entry name" value="TRANSCRIPTIONAL REGULATOR RV3488"/>
    <property type="match status" value="1"/>
</dbReference>